<reference evidence="2" key="1">
    <citation type="submission" date="2023-06" db="EMBL/GenBank/DDBJ databases">
        <authorList>
            <person name="Kurt Z."/>
        </authorList>
    </citation>
    <scope>NUCLEOTIDE SEQUENCE</scope>
</reference>
<dbReference type="AlphaFoldDB" id="A0AA86NQ84"/>
<keyword evidence="1" id="KW-1133">Transmembrane helix</keyword>
<dbReference type="EMBL" id="CAXDID020000012">
    <property type="protein sequence ID" value="CAL5980569.1"/>
    <property type="molecule type" value="Genomic_DNA"/>
</dbReference>
<evidence type="ECO:0008006" key="5">
    <source>
        <dbReference type="Google" id="ProtNLM"/>
    </source>
</evidence>
<dbReference type="Proteomes" id="UP001642409">
    <property type="component" value="Unassembled WGS sequence"/>
</dbReference>
<comment type="caution">
    <text evidence="2">The sequence shown here is derived from an EMBL/GenBank/DDBJ whole genome shotgun (WGS) entry which is preliminary data.</text>
</comment>
<keyword evidence="4" id="KW-1185">Reference proteome</keyword>
<reference evidence="3 4" key="2">
    <citation type="submission" date="2024-07" db="EMBL/GenBank/DDBJ databases">
        <authorList>
            <person name="Akdeniz Z."/>
        </authorList>
    </citation>
    <scope>NUCLEOTIDE SEQUENCE [LARGE SCALE GENOMIC DNA]</scope>
</reference>
<name>A0AA86NQ84_9EUKA</name>
<proteinExistence type="predicted"/>
<protein>
    <recommendedName>
        <fullName evidence="5">Transmembrane protein</fullName>
    </recommendedName>
</protein>
<evidence type="ECO:0000256" key="1">
    <source>
        <dbReference type="SAM" id="Phobius"/>
    </source>
</evidence>
<sequence>MMFHQFCFSYVYDQINYIQLQNCYDQQSKVTLNKNMRTFTVILNPTNNSICSQFPSDIGANLSMSSLIFPTTLQMIARNFSYKETTELQFTIPPKDAFNNYDIDLYTDETFIVIQLYSFQFVTQVELLLYDELKSDLMNCFSTMQVKVQDTSLKLTLVPTQQCVIQMVAYDLVNHPNSYIKSIIFEFQNMIFDVSINDVVLPYQLQQQADIIIPITSEQHQNLMGEAFYQSFLKFESVQGSQQVELRYMLTDIISAAHTDLLTQSYVHLYDRRFKGFLIILGYDESNINAILSGLDYTSISYRLSGKINANVFQSIKTRQKGASLLHEIDYQCIEGSAEEQAACVAFYLADYNSDNPPQYILDMNVMSSTTVLFTMKVSLIQSYDCWTGGRFRFEGDNLIVNSQWAEACYDMIGESCTRDLFLFDKSSSSVLTKLNATIESVIDHDTTLSWSCQYLNACTQLQSMSLMYQLKVGDYFYYNFIETRELNDRKSTQISGIISGAVLLFICSVNCVYRIIRTVQFIKKTKRDGRKKNPE</sequence>
<organism evidence="2">
    <name type="scientific">Hexamita inflata</name>
    <dbReference type="NCBI Taxonomy" id="28002"/>
    <lineage>
        <taxon>Eukaryota</taxon>
        <taxon>Metamonada</taxon>
        <taxon>Diplomonadida</taxon>
        <taxon>Hexamitidae</taxon>
        <taxon>Hexamitinae</taxon>
        <taxon>Hexamita</taxon>
    </lineage>
</organism>
<gene>
    <name evidence="2" type="ORF">HINF_LOCUS10971</name>
    <name evidence="3" type="ORF">HINF_LOCUS6238</name>
</gene>
<dbReference type="EMBL" id="CATOUU010000279">
    <property type="protein sequence ID" value="CAI9923326.1"/>
    <property type="molecule type" value="Genomic_DNA"/>
</dbReference>
<feature type="transmembrane region" description="Helical" evidence="1">
    <location>
        <begin position="495"/>
        <end position="517"/>
    </location>
</feature>
<evidence type="ECO:0000313" key="4">
    <source>
        <dbReference type="Proteomes" id="UP001642409"/>
    </source>
</evidence>
<accession>A0AA86NQ84</accession>
<keyword evidence="1" id="KW-0472">Membrane</keyword>
<evidence type="ECO:0000313" key="3">
    <source>
        <dbReference type="EMBL" id="CAL5980569.1"/>
    </source>
</evidence>
<evidence type="ECO:0000313" key="2">
    <source>
        <dbReference type="EMBL" id="CAI9923326.1"/>
    </source>
</evidence>
<keyword evidence="1" id="KW-0812">Transmembrane</keyword>